<evidence type="ECO:0000313" key="3">
    <source>
        <dbReference type="Proteomes" id="UP000693972"/>
    </source>
</evidence>
<evidence type="ECO:0000256" key="1">
    <source>
        <dbReference type="SAM" id="SignalP"/>
    </source>
</evidence>
<dbReference type="AlphaFoldDB" id="A0A975TUN7"/>
<evidence type="ECO:0000313" key="2">
    <source>
        <dbReference type="EMBL" id="QXL87581.1"/>
    </source>
</evidence>
<accession>A0A975TUN7</accession>
<gene>
    <name evidence="2" type="ORF">KUL25_19590</name>
</gene>
<organism evidence="2">
    <name type="scientific">Gymnodinialimonas phycosphaerae</name>
    <dbReference type="NCBI Taxonomy" id="2841589"/>
    <lineage>
        <taxon>Bacteria</taxon>
        <taxon>Pseudomonadati</taxon>
        <taxon>Pseudomonadota</taxon>
        <taxon>Alphaproteobacteria</taxon>
        <taxon>Rhodobacterales</taxon>
        <taxon>Paracoccaceae</taxon>
        <taxon>Gymnodinialimonas</taxon>
    </lineage>
</organism>
<dbReference type="EMBL" id="JAIMBW010000001">
    <property type="protein sequence ID" value="MBY4894968.1"/>
    <property type="molecule type" value="Genomic_DNA"/>
</dbReference>
<dbReference type="EMBL" id="CP078073">
    <property type="protein sequence ID" value="QXL87581.1"/>
    <property type="molecule type" value="Genomic_DNA"/>
</dbReference>
<sequence length="151" mass="16213">MPRPFLRAGLACALISLPFAAAAQSQLDRFEALSEQMTTLTYEGLAAQYPVLQGILPSADWGRPERRAGRCALRDYERAVGEAGVEAMLVEFETAIASARPSDLLDGTFSAGVPEGLTPAQVQQINTECGLLELQMQRLAESGAMQALQSQ</sequence>
<feature type="signal peptide" evidence="1">
    <location>
        <begin position="1"/>
        <end position="23"/>
    </location>
</feature>
<proteinExistence type="predicted"/>
<reference evidence="2 3" key="1">
    <citation type="submission" date="2021-07" db="EMBL/GenBank/DDBJ databases">
        <title>Karlodiniumbacter phycospheric gen. nov., sp. nov., a phycosphere bacterium isolated from karlodinium veneficum.</title>
        <authorList>
            <person name="Peng Y."/>
            <person name="Jiang L."/>
            <person name="Lee J."/>
        </authorList>
    </citation>
    <scope>NUCLEOTIDE SEQUENCE</scope>
    <source>
        <strain evidence="2 3">N5</strain>
    </source>
</reference>
<name>A0A975TUN7_9RHOB</name>
<keyword evidence="1" id="KW-0732">Signal</keyword>
<dbReference type="RefSeq" id="WP_257894445.1">
    <property type="nucleotide sequence ID" value="NZ_JAIMBW010000001.1"/>
</dbReference>
<feature type="chain" id="PRO_5036710746" evidence="1">
    <location>
        <begin position="24"/>
        <end position="151"/>
    </location>
</feature>
<dbReference type="Proteomes" id="UP000693972">
    <property type="component" value="Unassembled WGS sequence"/>
</dbReference>
<keyword evidence="3" id="KW-1185">Reference proteome</keyword>
<protein>
    <submittedName>
        <fullName evidence="2">Uncharacterized protein</fullName>
    </submittedName>
</protein>